<comment type="caution">
    <text evidence="2">The sequence shown here is derived from an EMBL/GenBank/DDBJ whole genome shotgun (WGS) entry which is preliminary data.</text>
</comment>
<feature type="compositionally biased region" description="Polar residues" evidence="1">
    <location>
        <begin position="1"/>
        <end position="11"/>
    </location>
</feature>
<dbReference type="Proteomes" id="UP000663873">
    <property type="component" value="Unassembled WGS sequence"/>
</dbReference>
<feature type="region of interest" description="Disordered" evidence="1">
    <location>
        <begin position="1"/>
        <end position="28"/>
    </location>
</feature>
<gene>
    <name evidence="2" type="ORF">UJA718_LOCUS22073</name>
</gene>
<dbReference type="AlphaFoldDB" id="A0A820RS71"/>
<keyword evidence="3" id="KW-1185">Reference proteome</keyword>
<accession>A0A820RS71</accession>
<evidence type="ECO:0000313" key="2">
    <source>
        <dbReference type="EMBL" id="CAF4440749.1"/>
    </source>
</evidence>
<name>A0A820RS71_9BILA</name>
<evidence type="ECO:0000256" key="1">
    <source>
        <dbReference type="SAM" id="MobiDB-lite"/>
    </source>
</evidence>
<organism evidence="2 3">
    <name type="scientific">Rotaria socialis</name>
    <dbReference type="NCBI Taxonomy" id="392032"/>
    <lineage>
        <taxon>Eukaryota</taxon>
        <taxon>Metazoa</taxon>
        <taxon>Spiralia</taxon>
        <taxon>Gnathifera</taxon>
        <taxon>Rotifera</taxon>
        <taxon>Eurotatoria</taxon>
        <taxon>Bdelloidea</taxon>
        <taxon>Philodinida</taxon>
        <taxon>Philodinidae</taxon>
        <taxon>Rotaria</taxon>
    </lineage>
</organism>
<proteinExistence type="predicted"/>
<sequence length="28" mass="3118">MSTTINPTAGTNKMVEKYLQEADDEEDS</sequence>
<protein>
    <submittedName>
        <fullName evidence="2">Uncharacterized protein</fullName>
    </submittedName>
</protein>
<evidence type="ECO:0000313" key="3">
    <source>
        <dbReference type="Proteomes" id="UP000663873"/>
    </source>
</evidence>
<dbReference type="EMBL" id="CAJOBP010004458">
    <property type="protein sequence ID" value="CAF4440749.1"/>
    <property type="molecule type" value="Genomic_DNA"/>
</dbReference>
<reference evidence="2" key="1">
    <citation type="submission" date="2021-02" db="EMBL/GenBank/DDBJ databases">
        <authorList>
            <person name="Nowell W R."/>
        </authorList>
    </citation>
    <scope>NUCLEOTIDE SEQUENCE</scope>
</reference>
<feature type="non-terminal residue" evidence="2">
    <location>
        <position position="28"/>
    </location>
</feature>